<dbReference type="GO" id="GO:0008616">
    <property type="term" value="P:tRNA queuosine(34) biosynthetic process"/>
    <property type="evidence" value="ECO:0007669"/>
    <property type="project" value="UniProtKB-KW"/>
</dbReference>
<evidence type="ECO:0000259" key="6">
    <source>
        <dbReference type="PROSITE" id="PS51379"/>
    </source>
</evidence>
<dbReference type="InterPro" id="IPR017900">
    <property type="entry name" value="4Fe4S_Fe_S_CS"/>
</dbReference>
<dbReference type="GO" id="GO:0051539">
    <property type="term" value="F:4 iron, 4 sulfur cluster binding"/>
    <property type="evidence" value="ECO:0007669"/>
    <property type="project" value="UniProtKB-KW"/>
</dbReference>
<dbReference type="SUPFAM" id="SSF46548">
    <property type="entry name" value="alpha-helical ferredoxin"/>
    <property type="match status" value="1"/>
</dbReference>
<feature type="domain" description="4Fe-4S ferredoxin-type" evidence="6">
    <location>
        <begin position="178"/>
        <end position="210"/>
    </location>
</feature>
<dbReference type="InterPro" id="IPR004155">
    <property type="entry name" value="PBS_lyase_HEAT"/>
</dbReference>
<dbReference type="PROSITE" id="PS51379">
    <property type="entry name" value="4FE4S_FER_2"/>
    <property type="match status" value="1"/>
</dbReference>
<dbReference type="Gene3D" id="1.25.10.10">
    <property type="entry name" value="Leucine-rich Repeat Variant"/>
    <property type="match status" value="1"/>
</dbReference>
<dbReference type="SMART" id="SM00567">
    <property type="entry name" value="EZ_HEAT"/>
    <property type="match status" value="2"/>
</dbReference>
<organism evidence="7">
    <name type="scientific">marine metagenome</name>
    <dbReference type="NCBI Taxonomy" id="408172"/>
    <lineage>
        <taxon>unclassified sequences</taxon>
        <taxon>metagenomes</taxon>
        <taxon>ecological metagenomes</taxon>
    </lineage>
</organism>
<dbReference type="InterPro" id="IPR004453">
    <property type="entry name" value="QueG"/>
</dbReference>
<keyword evidence="1" id="KW-0004">4Fe-4S</keyword>
<dbReference type="AlphaFoldDB" id="A0A381T7W3"/>
<dbReference type="InterPro" id="IPR013542">
    <property type="entry name" value="QueG_DUF1730"/>
</dbReference>
<dbReference type="PANTHER" id="PTHR30002">
    <property type="entry name" value="EPOXYQUEUOSINE REDUCTASE"/>
    <property type="match status" value="1"/>
</dbReference>
<evidence type="ECO:0000313" key="7">
    <source>
        <dbReference type="EMBL" id="SVA09853.1"/>
    </source>
</evidence>
<dbReference type="Pfam" id="PF13646">
    <property type="entry name" value="HEAT_2"/>
    <property type="match status" value="1"/>
</dbReference>
<evidence type="ECO:0000256" key="2">
    <source>
        <dbReference type="ARBA" id="ARBA00022490"/>
    </source>
</evidence>
<name>A0A381T7W3_9ZZZZ</name>
<dbReference type="InterPro" id="IPR011989">
    <property type="entry name" value="ARM-like"/>
</dbReference>
<evidence type="ECO:0000256" key="4">
    <source>
        <dbReference type="ARBA" id="ARBA00022785"/>
    </source>
</evidence>
<dbReference type="Pfam" id="PF08331">
    <property type="entry name" value="QueG_DUF1730"/>
    <property type="match status" value="1"/>
</dbReference>
<evidence type="ECO:0000256" key="1">
    <source>
        <dbReference type="ARBA" id="ARBA00022485"/>
    </source>
</evidence>
<dbReference type="NCBIfam" id="TIGR00276">
    <property type="entry name" value="tRNA epoxyqueuosine(34) reductase QueG"/>
    <property type="match status" value="1"/>
</dbReference>
<keyword evidence="1" id="KW-0411">Iron-sulfur</keyword>
<keyword evidence="1" id="KW-0408">Iron</keyword>
<dbReference type="Gene3D" id="3.30.70.20">
    <property type="match status" value="1"/>
</dbReference>
<accession>A0A381T7W3</accession>
<dbReference type="PANTHER" id="PTHR30002:SF4">
    <property type="entry name" value="EPOXYQUEUOSINE REDUCTASE"/>
    <property type="match status" value="1"/>
</dbReference>
<dbReference type="PROSITE" id="PS00198">
    <property type="entry name" value="4FE4S_FER_1"/>
    <property type="match status" value="1"/>
</dbReference>
<keyword evidence="1" id="KW-0479">Metal-binding</keyword>
<gene>
    <name evidence="7" type="ORF">METZ01_LOCUS62707</name>
</gene>
<dbReference type="SUPFAM" id="SSF48371">
    <property type="entry name" value="ARM repeat"/>
    <property type="match status" value="1"/>
</dbReference>
<sequence>MSLSKVSLEDQVRECAFSLGFDLVGITDSGPFEGDEKAAIKRINDGHMEGYPWYTKERVRKMNRPQLLLDNARSVISLATSYLTTEPDTGTFKNGRVARYAWGDDYHKVLKSKLKDFCVKLKEISGRDINTRVFVDDGPMNDRAAARRSGVGWFGKNTNILTPTHGSWVFLSQVITDLYLKPDSPLKKTCGNCVKCIDDCPTGAIVAPYVIDNEKCISYLTIELRGVIPRKLRTLMGDWIFGCDICQDVCPVNKKASQGNLDAFHQRPGFSTPDLVEILNMDQAEFSTKYKDSPIKRAKLVGLKRNACIALGNNGDPNAITALSTALKTTENVVRIHAAWALGMIGGKNSLEVLEEALLSEEDQDTIDEIQMSIGEIGIRISGKESKNVG</sequence>
<dbReference type="InterPro" id="IPR017896">
    <property type="entry name" value="4Fe4S_Fe-S-bd"/>
</dbReference>
<dbReference type="InterPro" id="IPR016024">
    <property type="entry name" value="ARM-type_fold"/>
</dbReference>
<protein>
    <recommendedName>
        <fullName evidence="6">4Fe-4S ferredoxin-type domain-containing protein</fullName>
    </recommendedName>
</protein>
<dbReference type="GO" id="GO:0052693">
    <property type="term" value="F:epoxyqueuosine reductase activity"/>
    <property type="evidence" value="ECO:0007669"/>
    <property type="project" value="TreeGrafter"/>
</dbReference>
<keyword evidence="4" id="KW-0671">Queuosine biosynthesis</keyword>
<keyword evidence="2" id="KW-0963">Cytoplasm</keyword>
<keyword evidence="3" id="KW-0819">tRNA processing</keyword>
<keyword evidence="5" id="KW-0560">Oxidoreductase</keyword>
<dbReference type="EMBL" id="UINC01003859">
    <property type="protein sequence ID" value="SVA09853.1"/>
    <property type="molecule type" value="Genomic_DNA"/>
</dbReference>
<evidence type="ECO:0000256" key="5">
    <source>
        <dbReference type="ARBA" id="ARBA00023002"/>
    </source>
</evidence>
<dbReference type="Pfam" id="PF13484">
    <property type="entry name" value="Fer4_16"/>
    <property type="match status" value="1"/>
</dbReference>
<evidence type="ECO:0000256" key="3">
    <source>
        <dbReference type="ARBA" id="ARBA00022694"/>
    </source>
</evidence>
<proteinExistence type="predicted"/>
<reference evidence="7" key="1">
    <citation type="submission" date="2018-05" db="EMBL/GenBank/DDBJ databases">
        <authorList>
            <person name="Lanie J.A."/>
            <person name="Ng W.-L."/>
            <person name="Kazmierczak K.M."/>
            <person name="Andrzejewski T.M."/>
            <person name="Davidsen T.M."/>
            <person name="Wayne K.J."/>
            <person name="Tettelin H."/>
            <person name="Glass J.I."/>
            <person name="Rusch D."/>
            <person name="Podicherti R."/>
            <person name="Tsui H.-C.T."/>
            <person name="Winkler M.E."/>
        </authorList>
    </citation>
    <scope>NUCLEOTIDE SEQUENCE</scope>
</reference>